<keyword evidence="3" id="KW-1185">Reference proteome</keyword>
<gene>
    <name evidence="2" type="ORF">PILCRDRAFT_828948</name>
</gene>
<dbReference type="HOGENOM" id="CLU_090069_0_0_1"/>
<evidence type="ECO:0000256" key="1">
    <source>
        <dbReference type="SAM" id="MobiDB-lite"/>
    </source>
</evidence>
<dbReference type="OrthoDB" id="2802364at2759"/>
<evidence type="ECO:0000313" key="3">
    <source>
        <dbReference type="Proteomes" id="UP000054166"/>
    </source>
</evidence>
<name>A0A0C3F0I1_PILCF</name>
<dbReference type="AlphaFoldDB" id="A0A0C3F0I1"/>
<dbReference type="InParanoid" id="A0A0C3F0I1"/>
<protein>
    <submittedName>
        <fullName evidence="2">Uncharacterized protein</fullName>
    </submittedName>
</protein>
<proteinExistence type="predicted"/>
<dbReference type="STRING" id="765440.A0A0C3F0I1"/>
<dbReference type="EMBL" id="KN833077">
    <property type="protein sequence ID" value="KIM73649.1"/>
    <property type="molecule type" value="Genomic_DNA"/>
</dbReference>
<accession>A0A0C3F0I1</accession>
<reference evidence="3" key="2">
    <citation type="submission" date="2015-01" db="EMBL/GenBank/DDBJ databases">
        <title>Evolutionary Origins and Diversification of the Mycorrhizal Mutualists.</title>
        <authorList>
            <consortium name="DOE Joint Genome Institute"/>
            <consortium name="Mycorrhizal Genomics Consortium"/>
            <person name="Kohler A."/>
            <person name="Kuo A."/>
            <person name="Nagy L.G."/>
            <person name="Floudas D."/>
            <person name="Copeland A."/>
            <person name="Barry K.W."/>
            <person name="Cichocki N."/>
            <person name="Veneault-Fourrey C."/>
            <person name="LaButti K."/>
            <person name="Lindquist E.A."/>
            <person name="Lipzen A."/>
            <person name="Lundell T."/>
            <person name="Morin E."/>
            <person name="Murat C."/>
            <person name="Riley R."/>
            <person name="Ohm R."/>
            <person name="Sun H."/>
            <person name="Tunlid A."/>
            <person name="Henrissat B."/>
            <person name="Grigoriev I.V."/>
            <person name="Hibbett D.S."/>
            <person name="Martin F."/>
        </authorList>
    </citation>
    <scope>NUCLEOTIDE SEQUENCE [LARGE SCALE GENOMIC DNA]</scope>
    <source>
        <strain evidence="3">F 1598</strain>
    </source>
</reference>
<organism evidence="2 3">
    <name type="scientific">Piloderma croceum (strain F 1598)</name>
    <dbReference type="NCBI Taxonomy" id="765440"/>
    <lineage>
        <taxon>Eukaryota</taxon>
        <taxon>Fungi</taxon>
        <taxon>Dikarya</taxon>
        <taxon>Basidiomycota</taxon>
        <taxon>Agaricomycotina</taxon>
        <taxon>Agaricomycetes</taxon>
        <taxon>Agaricomycetidae</taxon>
        <taxon>Atheliales</taxon>
        <taxon>Atheliaceae</taxon>
        <taxon>Piloderma</taxon>
    </lineage>
</organism>
<dbReference type="Proteomes" id="UP000054166">
    <property type="component" value="Unassembled WGS sequence"/>
</dbReference>
<evidence type="ECO:0000313" key="2">
    <source>
        <dbReference type="EMBL" id="KIM73649.1"/>
    </source>
</evidence>
<reference evidence="2 3" key="1">
    <citation type="submission" date="2014-04" db="EMBL/GenBank/DDBJ databases">
        <authorList>
            <consortium name="DOE Joint Genome Institute"/>
            <person name="Kuo A."/>
            <person name="Tarkka M."/>
            <person name="Buscot F."/>
            <person name="Kohler A."/>
            <person name="Nagy L.G."/>
            <person name="Floudas D."/>
            <person name="Copeland A."/>
            <person name="Barry K.W."/>
            <person name="Cichocki N."/>
            <person name="Veneault-Fourrey C."/>
            <person name="LaButti K."/>
            <person name="Lindquist E.A."/>
            <person name="Lipzen A."/>
            <person name="Lundell T."/>
            <person name="Morin E."/>
            <person name="Murat C."/>
            <person name="Sun H."/>
            <person name="Tunlid A."/>
            <person name="Henrissat B."/>
            <person name="Grigoriev I.V."/>
            <person name="Hibbett D.S."/>
            <person name="Martin F."/>
            <person name="Nordberg H.P."/>
            <person name="Cantor M.N."/>
            <person name="Hua S.X."/>
        </authorList>
    </citation>
    <scope>NUCLEOTIDE SEQUENCE [LARGE SCALE GENOMIC DNA]</scope>
    <source>
        <strain evidence="2 3">F 1598</strain>
    </source>
</reference>
<feature type="region of interest" description="Disordered" evidence="1">
    <location>
        <begin position="1"/>
        <end position="30"/>
    </location>
</feature>
<sequence length="270" mass="29781">MGTPPPDESLDRLPSTPLFPAPVFRRQAPEMPEQPADNFEYSAIPVEEQRGFSWLANYPRDPLRALCLHHNVMKAVDGAGHPLPQTLDMEVIRDAQLPTHVLALSPIQASATGRGSYPLMVPIVAEIWGKKLTVPLPAAPPGLTPPAPRWDATQQRPRQLITLPVIPLEVPHPETVPILLLFALGLEPLPNMLASCLLPADAVGEFPAAYEMSNVMAKNHSIAEIISYVEQNRHIWENALNLGVKDEKIISIVGKAWKVTARARDKLYVR</sequence>